<sequence>MPGAGETRGSRARHFLFLQGPLSPLYRRIGARLAKAGHAVTRVNFCSGDWLHWHGRECRFWRGRLADWPAEAARLMEEGGVTDLVLHGDTRPYHRPAVLAAEARGIAVHVTELGLVRPGYMTLARGGLGALSRLPDDPEAIRRAAARLGEPDLSPRYPGSFALEAWQDVSYHLPNVAGFAFHPFYRRHTPSHPLADYLAWARRLAGERRRRREAARIEAELLAGDAPLFLLPLQVEGDYQILAQSQFGTMRAALDHVIAAFREAAPKAARLVVKAHPLDNGEVDWRAEIARHAGADGGRITFLDGGSLAALFPRLAGLVTVNSTAGLDALRAGVPVATLTPALYDMAGLTHRGPLESFWQAPSAPDPALLADFLKVVVASSQLRGSIHNREGLDEAVATMTARLLDETALDPEWHVEPPPRLARARAMGVPL</sequence>
<dbReference type="KEGG" id="siw:GH266_22270"/>
<organism evidence="1 2">
    <name type="scientific">Stappia indica</name>
    <dbReference type="NCBI Taxonomy" id="538381"/>
    <lineage>
        <taxon>Bacteria</taxon>
        <taxon>Pseudomonadati</taxon>
        <taxon>Pseudomonadota</taxon>
        <taxon>Alphaproteobacteria</taxon>
        <taxon>Hyphomicrobiales</taxon>
        <taxon>Stappiaceae</taxon>
        <taxon>Stappia</taxon>
    </lineage>
</organism>
<dbReference type="GO" id="GO:0000271">
    <property type="term" value="P:polysaccharide biosynthetic process"/>
    <property type="evidence" value="ECO:0007669"/>
    <property type="project" value="InterPro"/>
</dbReference>
<accession>A0A857CD95</accession>
<gene>
    <name evidence="1" type="ORF">GH266_22270</name>
</gene>
<evidence type="ECO:0000313" key="1">
    <source>
        <dbReference type="EMBL" id="QGZ36980.1"/>
    </source>
</evidence>
<dbReference type="Pfam" id="PF05159">
    <property type="entry name" value="Capsule_synth"/>
    <property type="match status" value="1"/>
</dbReference>
<reference evidence="1 2" key="1">
    <citation type="submission" date="2019-12" db="EMBL/GenBank/DDBJ databases">
        <title>The genome of Stappia indica PHM037.</title>
        <authorList>
            <person name="Kacar D."/>
            <person name="Galan B."/>
            <person name="Canedo L."/>
            <person name="Rodriguez P."/>
            <person name="de la Calle F."/>
            <person name="Garcia J.L."/>
        </authorList>
    </citation>
    <scope>NUCLEOTIDE SEQUENCE [LARGE SCALE GENOMIC DNA]</scope>
    <source>
        <strain evidence="1 2">PHM037</strain>
    </source>
</reference>
<dbReference type="GO" id="GO:0015774">
    <property type="term" value="P:polysaccharide transport"/>
    <property type="evidence" value="ECO:0007669"/>
    <property type="project" value="InterPro"/>
</dbReference>
<dbReference type="Proteomes" id="UP000435648">
    <property type="component" value="Chromosome"/>
</dbReference>
<dbReference type="RefSeq" id="WP_158195798.1">
    <property type="nucleotide sequence ID" value="NZ_CP046908.1"/>
</dbReference>
<dbReference type="CDD" id="cd16441">
    <property type="entry name" value="beta_Kdo_transferase_KpsS"/>
    <property type="match status" value="1"/>
</dbReference>
<dbReference type="OrthoDB" id="9794206at2"/>
<dbReference type="EMBL" id="CP046908">
    <property type="protein sequence ID" value="QGZ36980.1"/>
    <property type="molecule type" value="Genomic_DNA"/>
</dbReference>
<dbReference type="AlphaFoldDB" id="A0A857CD95"/>
<proteinExistence type="predicted"/>
<name>A0A857CD95_9HYPH</name>
<dbReference type="InterPro" id="IPR007833">
    <property type="entry name" value="Capsule_polysaccharide_synth"/>
</dbReference>
<evidence type="ECO:0000313" key="2">
    <source>
        <dbReference type="Proteomes" id="UP000435648"/>
    </source>
</evidence>
<protein>
    <submittedName>
        <fullName evidence="1">Capsular biosynthesis protein</fullName>
    </submittedName>
</protein>